<keyword evidence="4" id="KW-1185">Reference proteome</keyword>
<dbReference type="STRING" id="688867.SAMN05660236_5885"/>
<dbReference type="InterPro" id="IPR050546">
    <property type="entry name" value="Glycosyl_Hydrlase_16"/>
</dbReference>
<dbReference type="PANTHER" id="PTHR10963">
    <property type="entry name" value="GLYCOSYL HYDROLASE-RELATED"/>
    <property type="match status" value="1"/>
</dbReference>
<dbReference type="EMBL" id="FUZU01000005">
    <property type="protein sequence ID" value="SKC89566.1"/>
    <property type="molecule type" value="Genomic_DNA"/>
</dbReference>
<gene>
    <name evidence="3" type="ORF">SAMN05660236_5885</name>
</gene>
<dbReference type="GO" id="GO:0005975">
    <property type="term" value="P:carbohydrate metabolic process"/>
    <property type="evidence" value="ECO:0007669"/>
    <property type="project" value="InterPro"/>
</dbReference>
<dbReference type="GO" id="GO:0004553">
    <property type="term" value="F:hydrolase activity, hydrolyzing O-glycosyl compounds"/>
    <property type="evidence" value="ECO:0007669"/>
    <property type="project" value="InterPro"/>
</dbReference>
<comment type="similarity">
    <text evidence="1">Belongs to the glycosyl hydrolase 16 family.</text>
</comment>
<evidence type="ECO:0000313" key="4">
    <source>
        <dbReference type="Proteomes" id="UP000190961"/>
    </source>
</evidence>
<dbReference type="PROSITE" id="PS51762">
    <property type="entry name" value="GH16_2"/>
    <property type="match status" value="1"/>
</dbReference>
<evidence type="ECO:0000313" key="3">
    <source>
        <dbReference type="EMBL" id="SKC89566.1"/>
    </source>
</evidence>
<dbReference type="Proteomes" id="UP000190961">
    <property type="component" value="Unassembled WGS sequence"/>
</dbReference>
<dbReference type="InterPro" id="IPR013320">
    <property type="entry name" value="ConA-like_dom_sf"/>
</dbReference>
<protein>
    <submittedName>
        <fullName evidence="3">Beta-glucanase, GH16 family</fullName>
    </submittedName>
</protein>
<sequence>MRLILTLSVCLLLLVSASKSRRKLVWSDEFEYTGAPDTTKWSYDIGDKDGWGNNEQQYYTKESKNVRVENGQLILEAHRDSLGNKPYTSSRIISKKKGDWKYARIEVKAKLPKGKGTWPAIWMLSTDWKYGGWPASGEVDIMEHVGYDPGVIHGTIHTEAYNHIKQTQKEGKITIPDAQDAFHVYAVDWSENKMDFLIDNRVYHSVPRNPKDDYKGWPFDQPFYLIMNIAVGGNWGGKEGIDPNIWPQRMVVDYVRVYQ</sequence>
<evidence type="ECO:0000259" key="2">
    <source>
        <dbReference type="PROSITE" id="PS51762"/>
    </source>
</evidence>
<dbReference type="Pfam" id="PF00722">
    <property type="entry name" value="Glyco_hydro_16"/>
    <property type="match status" value="1"/>
</dbReference>
<dbReference type="InterPro" id="IPR000757">
    <property type="entry name" value="Beta-glucanase-like"/>
</dbReference>
<proteinExistence type="inferred from homology"/>
<dbReference type="AlphaFoldDB" id="A0A1T5MMZ2"/>
<dbReference type="RefSeq" id="WP_079690373.1">
    <property type="nucleotide sequence ID" value="NZ_FUZU01000005.1"/>
</dbReference>
<dbReference type="SUPFAM" id="SSF49899">
    <property type="entry name" value="Concanavalin A-like lectins/glucanases"/>
    <property type="match status" value="1"/>
</dbReference>
<feature type="domain" description="GH16" evidence="2">
    <location>
        <begin position="28"/>
        <end position="259"/>
    </location>
</feature>
<dbReference type="OrthoDB" id="9776255at2"/>
<reference evidence="3 4" key="1">
    <citation type="submission" date="2017-02" db="EMBL/GenBank/DDBJ databases">
        <authorList>
            <person name="Peterson S.W."/>
        </authorList>
    </citation>
    <scope>NUCLEOTIDE SEQUENCE [LARGE SCALE GENOMIC DNA]</scope>
    <source>
        <strain evidence="3 4">DSM 25262</strain>
    </source>
</reference>
<dbReference type="CDD" id="cd08023">
    <property type="entry name" value="GH16_laminarinase_like"/>
    <property type="match status" value="1"/>
</dbReference>
<accession>A0A1T5MMZ2</accession>
<name>A0A1T5MMZ2_9BACT</name>
<dbReference type="Gene3D" id="2.60.120.200">
    <property type="match status" value="1"/>
</dbReference>
<dbReference type="PANTHER" id="PTHR10963:SF55">
    <property type="entry name" value="GLYCOSIDE HYDROLASE FAMILY 16 PROTEIN"/>
    <property type="match status" value="1"/>
</dbReference>
<organism evidence="3 4">
    <name type="scientific">Ohtaekwangia koreensis</name>
    <dbReference type="NCBI Taxonomy" id="688867"/>
    <lineage>
        <taxon>Bacteria</taxon>
        <taxon>Pseudomonadati</taxon>
        <taxon>Bacteroidota</taxon>
        <taxon>Cytophagia</taxon>
        <taxon>Cytophagales</taxon>
        <taxon>Fulvivirgaceae</taxon>
        <taxon>Ohtaekwangia</taxon>
    </lineage>
</organism>
<evidence type="ECO:0000256" key="1">
    <source>
        <dbReference type="ARBA" id="ARBA00006865"/>
    </source>
</evidence>